<sequence length="547" mass="62694">MIGSSKHTVLKNAVCKEKLDMSVNCVVHANENVEGFCASHQLLCCRICVATEHKMCSKVLSVDETVQSKLADTSTEAVLSKLRSVVENTDDALVSSKKEIEDQEKKHVDFSNTASTTFDKIISKIRDMHDVFKEKLQKTKAKELERLQAARNQLEAFLYTLVEAEKLVTVVSDRGTPRQLFVTACKVKRQLQAQFERLEKMYGKQLEFDVQINEDLQDFSKLTFVAKLNEKTVDLSNILELGDQLKSFEDSIRCDDILPKSDVDPVKLVAKEIAEYSEEMQVILDGCLLQDGTVLTVGYREVRSFRDGEMRILLEIDGDDYVFNKICPGEENRIFICTNNNKIMEFSFKEDDLQNIRNIQVEFDFEAFLYYGGKFYCRSYQHGFEYSIAILDQHGKLLRLHEGIAYSGNDLALSMDGQQLYFNTSSDVYCRRLTDWSTHYDYKISTDDENLSYISIDTDKYGNVYAVPVNDKLVYQISESGEPMSESGESFREFLVTPEDYCPVAISFDPGRQRFAVFFNNAYYNHNESLVKVYDLCVAEDEDEETV</sequence>
<dbReference type="SUPFAM" id="SSF57845">
    <property type="entry name" value="B-box zinc-binding domain"/>
    <property type="match status" value="1"/>
</dbReference>
<evidence type="ECO:0000313" key="1">
    <source>
        <dbReference type="Proteomes" id="UP000694844"/>
    </source>
</evidence>
<dbReference type="Proteomes" id="UP000694844">
    <property type="component" value="Chromosome 2"/>
</dbReference>
<evidence type="ECO:0000313" key="2">
    <source>
        <dbReference type="RefSeq" id="XP_022316700.1"/>
    </source>
</evidence>
<dbReference type="RefSeq" id="XP_022316700.1">
    <property type="nucleotide sequence ID" value="XM_022460992.1"/>
</dbReference>
<dbReference type="SUPFAM" id="SSF63829">
    <property type="entry name" value="Calcium-dependent phosphotriesterase"/>
    <property type="match status" value="1"/>
</dbReference>
<reference evidence="2" key="1">
    <citation type="submission" date="2025-08" db="UniProtKB">
        <authorList>
            <consortium name="RefSeq"/>
        </authorList>
    </citation>
    <scope>IDENTIFICATION</scope>
    <source>
        <tissue evidence="2">Whole sample</tissue>
    </source>
</reference>
<accession>A0A8B8CLP1</accession>
<dbReference type="KEGG" id="cvn:111120268"/>
<protein>
    <submittedName>
        <fullName evidence="2">Uncharacterized protein LOC111120268</fullName>
    </submittedName>
</protein>
<dbReference type="GeneID" id="111120268"/>
<dbReference type="OrthoDB" id="6104655at2759"/>
<keyword evidence="1" id="KW-1185">Reference proteome</keyword>
<name>A0A8B8CLP1_CRAVI</name>
<gene>
    <name evidence="2" type="primary">LOC111120268</name>
</gene>
<proteinExistence type="predicted"/>
<organism evidence="1 2">
    <name type="scientific">Crassostrea virginica</name>
    <name type="common">Eastern oyster</name>
    <dbReference type="NCBI Taxonomy" id="6565"/>
    <lineage>
        <taxon>Eukaryota</taxon>
        <taxon>Metazoa</taxon>
        <taxon>Spiralia</taxon>
        <taxon>Lophotrochozoa</taxon>
        <taxon>Mollusca</taxon>
        <taxon>Bivalvia</taxon>
        <taxon>Autobranchia</taxon>
        <taxon>Pteriomorphia</taxon>
        <taxon>Ostreida</taxon>
        <taxon>Ostreoidea</taxon>
        <taxon>Ostreidae</taxon>
        <taxon>Crassostrea</taxon>
    </lineage>
</organism>
<dbReference type="AlphaFoldDB" id="A0A8B8CLP1"/>